<evidence type="ECO:0000313" key="3">
    <source>
        <dbReference type="EMBL" id="KXZ46244.1"/>
    </source>
</evidence>
<feature type="compositionally biased region" description="Gly residues" evidence="1">
    <location>
        <begin position="597"/>
        <end position="609"/>
    </location>
</feature>
<gene>
    <name evidence="3" type="ORF">GPECTOR_45g114</name>
</gene>
<sequence>MLALDLRRDELLRAAGLHTVPAVIPAPGRAFTGRGALQELRQLVSGLRSALCVPGSGQWAEGVYVRREEGGWLLGRAKLVNPAFRQALQGPSVAAGPAGAAASGSSAGGTHWTKRATEWNRVRPDLWLAEPASDPWDADAAVPTAPAAAASVKLCGGGAYLALVGPAVDAAASLALAPRSGEADAVPAGHVAHRVARDGPHHHVTLVTPPEMEELTSGYGMDPKDAYDRVVSEIGPSGGAWLPLGLGRAACPASGSEALFLLVAWPAGHAARAALGLQRRQHFHVTLGFSRTDVHDRPKGLTALVGGRLDERWLQRCAAALGPEPSDAAALLVLQALGELDPQHQDHAGAGSAAQPPCLTPGLIETVRSLLGAALEWTADAEADGVEGGGHGAQGSAAGCGWRRFVAGCAHVAMARLAGRCGDLEAVVEHATAAEALAAAGAAGACASPLPPTAARVLAAAGACLVGKAHSQADALAAAAGAFERAAVALREAGMPDGASLLSSQPPSLLLRAVRPAMGEEEMRGAAAACARKLARLQQQQQQHHQQEKERKQQGATTKDGCRSQGEQAGGPGLPGTMAARGIAQGNRTGSSDGDNDGGGGGSGNGSGGAAALPGAAGASSAPLDPRHRAVVRGVVMVPCDAAANADGGGAAWEVADVTLPRNTSWLVPGVLMGGSTPKRPDQVNQMHHCH</sequence>
<feature type="domain" description="Swiss Army Knife 2H phosphoesterase" evidence="2">
    <location>
        <begin position="160"/>
        <end position="295"/>
    </location>
</feature>
<name>A0A150G8T3_GONPE</name>
<feature type="compositionally biased region" description="Low complexity" evidence="1">
    <location>
        <begin position="535"/>
        <end position="544"/>
    </location>
</feature>
<protein>
    <recommendedName>
        <fullName evidence="2">Swiss Army Knife 2H phosphoesterase domain-containing protein</fullName>
    </recommendedName>
</protein>
<evidence type="ECO:0000259" key="2">
    <source>
        <dbReference type="Pfam" id="PF22547"/>
    </source>
</evidence>
<evidence type="ECO:0000256" key="1">
    <source>
        <dbReference type="SAM" id="MobiDB-lite"/>
    </source>
</evidence>
<dbReference type="Proteomes" id="UP000075714">
    <property type="component" value="Unassembled WGS sequence"/>
</dbReference>
<accession>A0A150G8T3</accession>
<dbReference type="InterPro" id="IPR052732">
    <property type="entry name" value="Cell-binding_unc_protein"/>
</dbReference>
<reference evidence="4" key="1">
    <citation type="journal article" date="2016" name="Nat. Commun.">
        <title>The Gonium pectorale genome demonstrates co-option of cell cycle regulation during the evolution of multicellularity.</title>
        <authorList>
            <person name="Hanschen E.R."/>
            <person name="Marriage T.N."/>
            <person name="Ferris P.J."/>
            <person name="Hamaji T."/>
            <person name="Toyoda A."/>
            <person name="Fujiyama A."/>
            <person name="Neme R."/>
            <person name="Noguchi H."/>
            <person name="Minakuchi Y."/>
            <person name="Suzuki M."/>
            <person name="Kawai-Toyooka H."/>
            <person name="Smith D.R."/>
            <person name="Sparks H."/>
            <person name="Anderson J."/>
            <person name="Bakaric R."/>
            <person name="Luria V."/>
            <person name="Karger A."/>
            <person name="Kirschner M.W."/>
            <person name="Durand P.M."/>
            <person name="Michod R.E."/>
            <person name="Nozaki H."/>
            <person name="Olson B.J."/>
        </authorList>
    </citation>
    <scope>NUCLEOTIDE SEQUENCE [LARGE SCALE GENOMIC DNA]</scope>
    <source>
        <strain evidence="4">NIES-2863</strain>
    </source>
</reference>
<dbReference type="PANTHER" id="PTHR43883:SF1">
    <property type="entry name" value="GLUCONOKINASE"/>
    <property type="match status" value="1"/>
</dbReference>
<dbReference type="Pfam" id="PF22547">
    <property type="entry name" value="2H-SAK"/>
    <property type="match status" value="1"/>
</dbReference>
<dbReference type="PANTHER" id="PTHR43883">
    <property type="entry name" value="SLR0207 PROTEIN"/>
    <property type="match status" value="1"/>
</dbReference>
<feature type="region of interest" description="Disordered" evidence="1">
    <location>
        <begin position="535"/>
        <end position="623"/>
    </location>
</feature>
<dbReference type="OrthoDB" id="3512845at2759"/>
<organism evidence="3 4">
    <name type="scientific">Gonium pectorale</name>
    <name type="common">Green alga</name>
    <dbReference type="NCBI Taxonomy" id="33097"/>
    <lineage>
        <taxon>Eukaryota</taxon>
        <taxon>Viridiplantae</taxon>
        <taxon>Chlorophyta</taxon>
        <taxon>core chlorophytes</taxon>
        <taxon>Chlorophyceae</taxon>
        <taxon>CS clade</taxon>
        <taxon>Chlamydomonadales</taxon>
        <taxon>Volvocaceae</taxon>
        <taxon>Gonium</taxon>
    </lineage>
</organism>
<proteinExistence type="predicted"/>
<dbReference type="AlphaFoldDB" id="A0A150G8T3"/>
<dbReference type="EMBL" id="LSYV01000046">
    <property type="protein sequence ID" value="KXZ46244.1"/>
    <property type="molecule type" value="Genomic_DNA"/>
</dbReference>
<keyword evidence="4" id="KW-1185">Reference proteome</keyword>
<dbReference type="InterPro" id="IPR054498">
    <property type="entry name" value="2H-SAK"/>
</dbReference>
<comment type="caution">
    <text evidence="3">The sequence shown here is derived from an EMBL/GenBank/DDBJ whole genome shotgun (WGS) entry which is preliminary data.</text>
</comment>
<feature type="compositionally biased region" description="Low complexity" evidence="1">
    <location>
        <begin position="610"/>
        <end position="623"/>
    </location>
</feature>
<evidence type="ECO:0000313" key="4">
    <source>
        <dbReference type="Proteomes" id="UP000075714"/>
    </source>
</evidence>